<dbReference type="Proteomes" id="UP000605846">
    <property type="component" value="Unassembled WGS sequence"/>
</dbReference>
<feature type="compositionally biased region" description="Polar residues" evidence="1">
    <location>
        <begin position="45"/>
        <end position="59"/>
    </location>
</feature>
<feature type="compositionally biased region" description="Basic and acidic residues" evidence="1">
    <location>
        <begin position="13"/>
        <end position="44"/>
    </location>
</feature>
<organism evidence="2 3">
    <name type="scientific">Apophysomyces ossiformis</name>
    <dbReference type="NCBI Taxonomy" id="679940"/>
    <lineage>
        <taxon>Eukaryota</taxon>
        <taxon>Fungi</taxon>
        <taxon>Fungi incertae sedis</taxon>
        <taxon>Mucoromycota</taxon>
        <taxon>Mucoromycotina</taxon>
        <taxon>Mucoromycetes</taxon>
        <taxon>Mucorales</taxon>
        <taxon>Mucorineae</taxon>
        <taxon>Mucoraceae</taxon>
        <taxon>Apophysomyces</taxon>
    </lineage>
</organism>
<protein>
    <submittedName>
        <fullName evidence="2">Uncharacterized protein</fullName>
    </submittedName>
</protein>
<dbReference type="EMBL" id="JABAYA010000297">
    <property type="protein sequence ID" value="KAF7721176.1"/>
    <property type="molecule type" value="Genomic_DNA"/>
</dbReference>
<evidence type="ECO:0000313" key="2">
    <source>
        <dbReference type="EMBL" id="KAF7721176.1"/>
    </source>
</evidence>
<feature type="compositionally biased region" description="Basic and acidic residues" evidence="1">
    <location>
        <begin position="87"/>
        <end position="103"/>
    </location>
</feature>
<feature type="compositionally biased region" description="Polar residues" evidence="1">
    <location>
        <begin position="1"/>
        <end position="11"/>
    </location>
</feature>
<comment type="caution">
    <text evidence="2">The sequence shown here is derived from an EMBL/GenBank/DDBJ whole genome shotgun (WGS) entry which is preliminary data.</text>
</comment>
<evidence type="ECO:0000313" key="3">
    <source>
        <dbReference type="Proteomes" id="UP000605846"/>
    </source>
</evidence>
<feature type="region of interest" description="Disordered" evidence="1">
    <location>
        <begin position="1"/>
        <end position="124"/>
    </location>
</feature>
<gene>
    <name evidence="2" type="ORF">EC973_005143</name>
</gene>
<feature type="compositionally biased region" description="Basic and acidic residues" evidence="1">
    <location>
        <begin position="112"/>
        <end position="124"/>
    </location>
</feature>
<keyword evidence="3" id="KW-1185">Reference proteome</keyword>
<reference evidence="2" key="1">
    <citation type="submission" date="2020-01" db="EMBL/GenBank/DDBJ databases">
        <title>Genome Sequencing of Three Apophysomyces-Like Fungal Strains Confirms a Novel Fungal Genus in the Mucoromycota with divergent Burkholderia-like Endosymbiotic Bacteria.</title>
        <authorList>
            <person name="Stajich J.E."/>
            <person name="Macias A.M."/>
            <person name="Carter-House D."/>
            <person name="Lovett B."/>
            <person name="Kasson L.R."/>
            <person name="Berry K."/>
            <person name="Grigoriev I."/>
            <person name="Chang Y."/>
            <person name="Spatafora J."/>
            <person name="Kasson M.T."/>
        </authorList>
    </citation>
    <scope>NUCLEOTIDE SEQUENCE</scope>
    <source>
        <strain evidence="2">NRRL A-21654</strain>
    </source>
</reference>
<accession>A0A8H7BFG5</accession>
<dbReference type="OrthoDB" id="2223116at2759"/>
<dbReference type="AlphaFoldDB" id="A0A8H7BFG5"/>
<name>A0A8H7BFG5_9FUNG</name>
<proteinExistence type="predicted"/>
<evidence type="ECO:0000256" key="1">
    <source>
        <dbReference type="SAM" id="MobiDB-lite"/>
    </source>
</evidence>
<sequence length="124" mass="14680">MEPKLTYTQKQMIAREHEREQHELEAQRIHEEEVKAFERKKQQQEQRLSQASRTSTGSTRPVADPNAFITDNDETTETWQRQMSPAERAKQLEMEMKEKERLRKMSGGMTEKMLKVGDKVVRMT</sequence>